<accession>A0A1Q2KVW8</accession>
<keyword evidence="2 5" id="KW-0125">Carotenoid biosynthesis</keyword>
<sequence length="510" mass="57304">MSKRIAIVGAGPGGLAAAMLLSAKGYKVTVYEKKGVVGGRNAEVRLGEFKFDMGPTFLSMLHIAEEIFEAAGRNLHEYMETVELESMYDLIYEGRAMTMTRDRIKMKEQIEAAYPGESAGYDRMMRDSARKLNALSPILQSKMDRMTDMLHPNVLKALPDLDLGKSLHDVLSRYFTAEELKLAFTFQSKYLGMSPWECPGAFSILSYMEHAYGIFHPIGGVNRLSNSMAKVTEELGGDIRLNSGVKKLWIEGKAVKGLLLENGERVEADEVIINADFAHAMTNLVDEGQLKKYSPKKLAKKKYSCSTFMLYLGLDKKYDMPHHTIVFAKDYKKNVEEITKLNMLSQDASIYVQNASVTDPTLAPEGKSTLYILAPVPNNFSGINWEEEKELFREQILNTIEEKSGFKDLRQHIEVEHMITPRDWEQDMNVYQGATFNLGHQLTQMMVFRPHNEFEELKNCWLVGGGTHPGSGLPIILESARITANGILAQDKKETVAVPPLPQLAEAQWS</sequence>
<comment type="pathway">
    <text evidence="1 5">Carotenoid biosynthesis.</text>
</comment>
<dbReference type="InterPro" id="IPR002937">
    <property type="entry name" value="Amino_oxidase"/>
</dbReference>
<evidence type="ECO:0000256" key="1">
    <source>
        <dbReference type="ARBA" id="ARBA00004829"/>
    </source>
</evidence>
<gene>
    <name evidence="7" type="ORF">B0X71_04050</name>
</gene>
<dbReference type="GO" id="GO:0016117">
    <property type="term" value="P:carotenoid biosynthetic process"/>
    <property type="evidence" value="ECO:0007669"/>
    <property type="project" value="UniProtKB-KW"/>
</dbReference>
<comment type="similarity">
    <text evidence="4">Belongs to the carotenoid/retinoid oxidoreductase family. CrtN subfamily.</text>
</comment>
<dbReference type="PANTHER" id="PTHR43734:SF1">
    <property type="entry name" value="PHYTOENE DESATURASE"/>
    <property type="match status" value="1"/>
</dbReference>
<dbReference type="RefSeq" id="WP_077588247.1">
    <property type="nucleotide sequence ID" value="NZ_CP019640.1"/>
</dbReference>
<name>A0A1Q2KVW8_9BACL</name>
<evidence type="ECO:0000259" key="6">
    <source>
        <dbReference type="Pfam" id="PF01593"/>
    </source>
</evidence>
<dbReference type="NCBIfam" id="TIGR02734">
    <property type="entry name" value="crtI_fam"/>
    <property type="match status" value="1"/>
</dbReference>
<evidence type="ECO:0000313" key="8">
    <source>
        <dbReference type="Proteomes" id="UP000188184"/>
    </source>
</evidence>
<dbReference type="SUPFAM" id="SSF51905">
    <property type="entry name" value="FAD/NAD(P)-binding domain"/>
    <property type="match status" value="1"/>
</dbReference>
<dbReference type="KEGG" id="pmar:B0X71_04050"/>
<dbReference type="PRINTS" id="PR00419">
    <property type="entry name" value="ADXRDTASE"/>
</dbReference>
<proteinExistence type="inferred from homology"/>
<dbReference type="GO" id="GO:0016627">
    <property type="term" value="F:oxidoreductase activity, acting on the CH-CH group of donors"/>
    <property type="evidence" value="ECO:0007669"/>
    <property type="project" value="UniProtKB-ARBA"/>
</dbReference>
<dbReference type="InterPro" id="IPR036188">
    <property type="entry name" value="FAD/NAD-bd_sf"/>
</dbReference>
<dbReference type="PROSITE" id="PS00982">
    <property type="entry name" value="PHYTOENE_DH"/>
    <property type="match status" value="1"/>
</dbReference>
<evidence type="ECO:0000256" key="3">
    <source>
        <dbReference type="ARBA" id="ARBA00023002"/>
    </source>
</evidence>
<evidence type="ECO:0000256" key="2">
    <source>
        <dbReference type="ARBA" id="ARBA00022746"/>
    </source>
</evidence>
<dbReference type="AlphaFoldDB" id="A0A1Q2KVW8"/>
<dbReference type="InterPro" id="IPR008150">
    <property type="entry name" value="Phytoene_DH_bac_CS"/>
</dbReference>
<dbReference type="PANTHER" id="PTHR43734">
    <property type="entry name" value="PHYTOENE DESATURASE"/>
    <property type="match status" value="1"/>
</dbReference>
<dbReference type="Proteomes" id="UP000188184">
    <property type="component" value="Chromosome"/>
</dbReference>
<evidence type="ECO:0000313" key="7">
    <source>
        <dbReference type="EMBL" id="AQQ52365.1"/>
    </source>
</evidence>
<dbReference type="EMBL" id="CP019640">
    <property type="protein sequence ID" value="AQQ52365.1"/>
    <property type="molecule type" value="Genomic_DNA"/>
</dbReference>
<feature type="domain" description="Amine oxidase" evidence="6">
    <location>
        <begin position="13"/>
        <end position="488"/>
    </location>
</feature>
<keyword evidence="8" id="KW-1185">Reference proteome</keyword>
<dbReference type="OrthoDB" id="9814556at2"/>
<dbReference type="Pfam" id="PF01593">
    <property type="entry name" value="Amino_oxidase"/>
    <property type="match status" value="1"/>
</dbReference>
<dbReference type="InterPro" id="IPR014105">
    <property type="entry name" value="Carotenoid/retinoid_OxRdtase"/>
</dbReference>
<reference evidence="7 8" key="1">
    <citation type="submission" date="2017-02" db="EMBL/GenBank/DDBJ databases">
        <title>The complete genomic sequence of a novel cold adapted crude oil-degrading bacterium Planococcus qaidamina Y42.</title>
        <authorList>
            <person name="Yang R."/>
        </authorList>
    </citation>
    <scope>NUCLEOTIDE SEQUENCE [LARGE SCALE GENOMIC DNA]</scope>
    <source>
        <strain evidence="7 8">Y42</strain>
    </source>
</reference>
<organism evidence="7 8">
    <name type="scientific">Planococcus lenghuensis</name>
    <dbReference type="NCBI Taxonomy" id="2213202"/>
    <lineage>
        <taxon>Bacteria</taxon>
        <taxon>Bacillati</taxon>
        <taxon>Bacillota</taxon>
        <taxon>Bacilli</taxon>
        <taxon>Bacillales</taxon>
        <taxon>Caryophanaceae</taxon>
        <taxon>Planococcus</taxon>
    </lineage>
</organism>
<evidence type="ECO:0000256" key="4">
    <source>
        <dbReference type="ARBA" id="ARBA00038322"/>
    </source>
</evidence>
<evidence type="ECO:0000256" key="5">
    <source>
        <dbReference type="RuleBase" id="RU362075"/>
    </source>
</evidence>
<keyword evidence="3 5" id="KW-0560">Oxidoreductase</keyword>
<protein>
    <submittedName>
        <fullName evidence="7">Phytoene desaturase</fullName>
    </submittedName>
</protein>
<dbReference type="Gene3D" id="3.50.50.60">
    <property type="entry name" value="FAD/NAD(P)-binding domain"/>
    <property type="match status" value="2"/>
</dbReference>